<evidence type="ECO:0000313" key="18">
    <source>
        <dbReference type="EMBL" id="EDW72026.1"/>
    </source>
</evidence>
<protein>
    <recommendedName>
        <fullName evidence="17">Glycosyltransferase 2-like domain-containing protein</fullName>
    </recommendedName>
</protein>
<dbReference type="OrthoDB" id="6119243at2759"/>
<dbReference type="PhylomeDB" id="B4MIT7"/>
<sequence length="489" mass="56360">MSFICRRRLKTIVKWVVIIVAIWFCIGLFVFKDELDDYLDPEDDYFLDNAFSMTIRNGTESDELYQDEAYIINDAKTPSNMLTHLPLEWKNKEDAAQKVLLPPSELEETPGEMGKPVELPTNMSDAMKKAVEDGWTKNAFNQYASDLISVNRKLPDPRSAWCKDTARYLTDLPKTDVIICFHNEAWSTLLRTVHSVLARSPEHLIGKVILVDDYSDMPHLKIQLKEYFSLYPKVQLVRVAKREGLVRARLFGMEYADSPVVTFLDSHCECTEGWLEPLLDRIARNRNTVASPTIDMIDPKTFQYNYDGANDVLGVFDWNLEFYWIPIPLRELKRRNHFAEPIQTPTIAGGLFAIDLEFFRSVGTYDPGFNIWGGDNLELSFKTWMCGGILEIIPCSHVGHIFRDDSPYEWPSSRAMMVESNLARLAEVWLDDYAKYYYERSGGNKSLATDVSDRKKLREKLGCKSFKWYLDNVYPELLVPNEAVARGET</sequence>
<keyword evidence="19" id="KW-1185">Reference proteome</keyword>
<dbReference type="Gene3D" id="3.90.550.10">
    <property type="entry name" value="Spore Coat Polysaccharide Biosynthesis Protein SpsA, Chain A"/>
    <property type="match status" value="1"/>
</dbReference>
<feature type="transmembrane region" description="Helical" evidence="16">
    <location>
        <begin position="12"/>
        <end position="31"/>
    </location>
</feature>
<dbReference type="PANTHER" id="PTHR11675">
    <property type="entry name" value="N-ACETYLGALACTOSAMINYLTRANSFERASE"/>
    <property type="match status" value="1"/>
</dbReference>
<keyword evidence="5" id="KW-0328">Glycosyltransferase</keyword>
<dbReference type="GO" id="GO:0046872">
    <property type="term" value="F:metal ion binding"/>
    <property type="evidence" value="ECO:0007669"/>
    <property type="project" value="UniProtKB-KW"/>
</dbReference>
<evidence type="ECO:0000256" key="1">
    <source>
        <dbReference type="ARBA" id="ARBA00001936"/>
    </source>
</evidence>
<keyword evidence="6" id="KW-0808">Transferase</keyword>
<evidence type="ECO:0000256" key="3">
    <source>
        <dbReference type="ARBA" id="ARBA00004922"/>
    </source>
</evidence>
<evidence type="ECO:0000256" key="5">
    <source>
        <dbReference type="ARBA" id="ARBA00022676"/>
    </source>
</evidence>
<evidence type="ECO:0000256" key="4">
    <source>
        <dbReference type="ARBA" id="ARBA00005680"/>
    </source>
</evidence>
<feature type="domain" description="Glycosyltransferase 2-like" evidence="17">
    <location>
        <begin position="177"/>
        <end position="355"/>
    </location>
</feature>
<dbReference type="HOGENOM" id="CLU_013477_0_0_1"/>
<dbReference type="AlphaFoldDB" id="B4MIT7"/>
<evidence type="ECO:0000256" key="11">
    <source>
        <dbReference type="ARBA" id="ARBA00022989"/>
    </source>
</evidence>
<evidence type="ECO:0000256" key="10">
    <source>
        <dbReference type="ARBA" id="ARBA00022968"/>
    </source>
</evidence>
<keyword evidence="15" id="KW-0464">Manganese</keyword>
<dbReference type="GO" id="GO:0030246">
    <property type="term" value="F:carbohydrate binding"/>
    <property type="evidence" value="ECO:0007669"/>
    <property type="project" value="UniProtKB-KW"/>
</dbReference>
<evidence type="ECO:0000256" key="2">
    <source>
        <dbReference type="ARBA" id="ARBA00004323"/>
    </source>
</evidence>
<comment type="similarity">
    <text evidence="4">Belongs to the glycosyltransferase 2 family. GalNAc-T subfamily.</text>
</comment>
<dbReference type="CDD" id="cd02510">
    <property type="entry name" value="pp-GalNAc-T"/>
    <property type="match status" value="1"/>
</dbReference>
<dbReference type="GO" id="GO:0004653">
    <property type="term" value="F:polypeptide N-acetylgalactosaminyltransferase activity"/>
    <property type="evidence" value="ECO:0007669"/>
    <property type="project" value="UniProtKB-ARBA"/>
</dbReference>
<keyword evidence="7 16" id="KW-0812">Transmembrane</keyword>
<dbReference type="InterPro" id="IPR001173">
    <property type="entry name" value="Glyco_trans_2-like"/>
</dbReference>
<dbReference type="SMR" id="B4MIT7"/>
<evidence type="ECO:0000256" key="6">
    <source>
        <dbReference type="ARBA" id="ARBA00022679"/>
    </source>
</evidence>
<gene>
    <name evidence="18" type="primary">Dwil\GK10658</name>
    <name evidence="18" type="ORF">Dwil_GK10658</name>
</gene>
<keyword evidence="12" id="KW-0333">Golgi apparatus</keyword>
<dbReference type="EMBL" id="CH963719">
    <property type="protein sequence ID" value="EDW72026.1"/>
    <property type="molecule type" value="Genomic_DNA"/>
</dbReference>
<dbReference type="Pfam" id="PF00535">
    <property type="entry name" value="Glycos_transf_2"/>
    <property type="match status" value="1"/>
</dbReference>
<evidence type="ECO:0000256" key="12">
    <source>
        <dbReference type="ARBA" id="ARBA00023034"/>
    </source>
</evidence>
<dbReference type="STRING" id="7260.B4MIT7"/>
<evidence type="ECO:0000256" key="16">
    <source>
        <dbReference type="SAM" id="Phobius"/>
    </source>
</evidence>
<evidence type="ECO:0000313" key="19">
    <source>
        <dbReference type="Proteomes" id="UP000007798"/>
    </source>
</evidence>
<keyword evidence="13 16" id="KW-0472">Membrane</keyword>
<dbReference type="FunFam" id="3.90.550.10:FF:000021">
    <property type="entry name" value="Polypeptide N-acetylgalactosaminyltransferase"/>
    <property type="match status" value="1"/>
</dbReference>
<evidence type="ECO:0000256" key="9">
    <source>
        <dbReference type="ARBA" id="ARBA00022734"/>
    </source>
</evidence>
<keyword evidence="9" id="KW-0430">Lectin</keyword>
<dbReference type="GO" id="GO:0006493">
    <property type="term" value="P:protein O-linked glycosylation"/>
    <property type="evidence" value="ECO:0007669"/>
    <property type="project" value="TreeGrafter"/>
</dbReference>
<evidence type="ECO:0000259" key="17">
    <source>
        <dbReference type="Pfam" id="PF00535"/>
    </source>
</evidence>
<accession>B4MIT7</accession>
<name>B4MIT7_DROWI</name>
<comment type="cofactor">
    <cofactor evidence="1">
        <name>Mn(2+)</name>
        <dbReference type="ChEBI" id="CHEBI:29035"/>
    </cofactor>
</comment>
<evidence type="ECO:0000256" key="15">
    <source>
        <dbReference type="ARBA" id="ARBA00023211"/>
    </source>
</evidence>
<keyword evidence="8" id="KW-0479">Metal-binding</keyword>
<organism evidence="18 19">
    <name type="scientific">Drosophila willistoni</name>
    <name type="common">Fruit fly</name>
    <dbReference type="NCBI Taxonomy" id="7260"/>
    <lineage>
        <taxon>Eukaryota</taxon>
        <taxon>Metazoa</taxon>
        <taxon>Ecdysozoa</taxon>
        <taxon>Arthropoda</taxon>
        <taxon>Hexapoda</taxon>
        <taxon>Insecta</taxon>
        <taxon>Pterygota</taxon>
        <taxon>Neoptera</taxon>
        <taxon>Endopterygota</taxon>
        <taxon>Diptera</taxon>
        <taxon>Brachycera</taxon>
        <taxon>Muscomorpha</taxon>
        <taxon>Ephydroidea</taxon>
        <taxon>Drosophilidae</taxon>
        <taxon>Drosophila</taxon>
        <taxon>Sophophora</taxon>
    </lineage>
</organism>
<comment type="subcellular location">
    <subcellularLocation>
        <location evidence="2">Golgi apparatus membrane</location>
        <topology evidence="2">Single-pass type II membrane protein</topology>
    </subcellularLocation>
</comment>
<keyword evidence="10" id="KW-0735">Signal-anchor</keyword>
<dbReference type="InParanoid" id="B4MIT7"/>
<dbReference type="PANTHER" id="PTHR11675:SF131">
    <property type="entry name" value="POLYPEPTIDE N-ACETYLGALACTOSAMINYLTRANSFERASE 9-RELATED"/>
    <property type="match status" value="1"/>
</dbReference>
<evidence type="ECO:0000256" key="7">
    <source>
        <dbReference type="ARBA" id="ARBA00022692"/>
    </source>
</evidence>
<evidence type="ECO:0000256" key="14">
    <source>
        <dbReference type="ARBA" id="ARBA00023157"/>
    </source>
</evidence>
<dbReference type="GO" id="GO:0000139">
    <property type="term" value="C:Golgi membrane"/>
    <property type="evidence" value="ECO:0007669"/>
    <property type="project" value="UniProtKB-SubCell"/>
</dbReference>
<comment type="pathway">
    <text evidence="3">Protein modification; protein glycosylation.</text>
</comment>
<dbReference type="InterPro" id="IPR045885">
    <property type="entry name" value="GalNAc-T"/>
</dbReference>
<evidence type="ECO:0000256" key="13">
    <source>
        <dbReference type="ARBA" id="ARBA00023136"/>
    </source>
</evidence>
<dbReference type="OMA" id="NWTYRED"/>
<dbReference type="eggNOG" id="KOG3736">
    <property type="taxonomic scope" value="Eukaryota"/>
</dbReference>
<proteinExistence type="inferred from homology"/>
<keyword evidence="14" id="KW-1015">Disulfide bond</keyword>
<dbReference type="Proteomes" id="UP000007798">
    <property type="component" value="Unassembled WGS sequence"/>
</dbReference>
<dbReference type="InterPro" id="IPR029044">
    <property type="entry name" value="Nucleotide-diphossugar_trans"/>
</dbReference>
<reference evidence="18 19" key="1">
    <citation type="journal article" date="2007" name="Nature">
        <title>Evolution of genes and genomes on the Drosophila phylogeny.</title>
        <authorList>
            <consortium name="Drosophila 12 Genomes Consortium"/>
            <person name="Clark A.G."/>
            <person name="Eisen M.B."/>
            <person name="Smith D.R."/>
            <person name="Bergman C.M."/>
            <person name="Oliver B."/>
            <person name="Markow T.A."/>
            <person name="Kaufman T.C."/>
            <person name="Kellis M."/>
            <person name="Gelbart W."/>
            <person name="Iyer V.N."/>
            <person name="Pollard D.A."/>
            <person name="Sackton T.B."/>
            <person name="Larracuente A.M."/>
            <person name="Singh N.D."/>
            <person name="Abad J.P."/>
            <person name="Abt D.N."/>
            <person name="Adryan B."/>
            <person name="Aguade M."/>
            <person name="Akashi H."/>
            <person name="Anderson W.W."/>
            <person name="Aquadro C.F."/>
            <person name="Ardell D.H."/>
            <person name="Arguello R."/>
            <person name="Artieri C.G."/>
            <person name="Barbash D.A."/>
            <person name="Barker D."/>
            <person name="Barsanti P."/>
            <person name="Batterham P."/>
            <person name="Batzoglou S."/>
            <person name="Begun D."/>
            <person name="Bhutkar A."/>
            <person name="Blanco E."/>
            <person name="Bosak S.A."/>
            <person name="Bradley R.K."/>
            <person name="Brand A.D."/>
            <person name="Brent M.R."/>
            <person name="Brooks A.N."/>
            <person name="Brown R.H."/>
            <person name="Butlin R.K."/>
            <person name="Caggese C."/>
            <person name="Calvi B.R."/>
            <person name="Bernardo de Carvalho A."/>
            <person name="Caspi A."/>
            <person name="Castrezana S."/>
            <person name="Celniker S.E."/>
            <person name="Chang J.L."/>
            <person name="Chapple C."/>
            <person name="Chatterji S."/>
            <person name="Chinwalla A."/>
            <person name="Civetta A."/>
            <person name="Clifton S.W."/>
            <person name="Comeron J.M."/>
            <person name="Costello J.C."/>
            <person name="Coyne J.A."/>
            <person name="Daub J."/>
            <person name="David R.G."/>
            <person name="Delcher A.L."/>
            <person name="Delehaunty K."/>
            <person name="Do C.B."/>
            <person name="Ebling H."/>
            <person name="Edwards K."/>
            <person name="Eickbush T."/>
            <person name="Evans J.D."/>
            <person name="Filipski A."/>
            <person name="Findeiss S."/>
            <person name="Freyhult E."/>
            <person name="Fulton L."/>
            <person name="Fulton R."/>
            <person name="Garcia A.C."/>
            <person name="Gardiner A."/>
            <person name="Garfield D.A."/>
            <person name="Garvin B.E."/>
            <person name="Gibson G."/>
            <person name="Gilbert D."/>
            <person name="Gnerre S."/>
            <person name="Godfrey J."/>
            <person name="Good R."/>
            <person name="Gotea V."/>
            <person name="Gravely B."/>
            <person name="Greenberg A.J."/>
            <person name="Griffiths-Jones S."/>
            <person name="Gross S."/>
            <person name="Guigo R."/>
            <person name="Gustafson E.A."/>
            <person name="Haerty W."/>
            <person name="Hahn M.W."/>
            <person name="Halligan D.L."/>
            <person name="Halpern A.L."/>
            <person name="Halter G.M."/>
            <person name="Han M.V."/>
            <person name="Heger A."/>
            <person name="Hillier L."/>
            <person name="Hinrichs A.S."/>
            <person name="Holmes I."/>
            <person name="Hoskins R.A."/>
            <person name="Hubisz M.J."/>
            <person name="Hultmark D."/>
            <person name="Huntley M.A."/>
            <person name="Jaffe D.B."/>
            <person name="Jagadeeshan S."/>
            <person name="Jeck W.R."/>
            <person name="Johnson J."/>
            <person name="Jones C.D."/>
            <person name="Jordan W.C."/>
            <person name="Karpen G.H."/>
            <person name="Kataoka E."/>
            <person name="Keightley P.D."/>
            <person name="Kheradpour P."/>
            <person name="Kirkness E.F."/>
            <person name="Koerich L.B."/>
            <person name="Kristiansen K."/>
            <person name="Kudrna D."/>
            <person name="Kulathinal R.J."/>
            <person name="Kumar S."/>
            <person name="Kwok R."/>
            <person name="Lander E."/>
            <person name="Langley C.H."/>
            <person name="Lapoint R."/>
            <person name="Lazzaro B.P."/>
            <person name="Lee S.J."/>
            <person name="Levesque L."/>
            <person name="Li R."/>
            <person name="Lin C.F."/>
            <person name="Lin M.F."/>
            <person name="Lindblad-Toh K."/>
            <person name="Llopart A."/>
            <person name="Long M."/>
            <person name="Low L."/>
            <person name="Lozovsky E."/>
            <person name="Lu J."/>
            <person name="Luo M."/>
            <person name="Machado C.A."/>
            <person name="Makalowski W."/>
            <person name="Marzo M."/>
            <person name="Matsuda M."/>
            <person name="Matzkin L."/>
            <person name="McAllister B."/>
            <person name="McBride C.S."/>
            <person name="McKernan B."/>
            <person name="McKernan K."/>
            <person name="Mendez-Lago M."/>
            <person name="Minx P."/>
            <person name="Mollenhauer M.U."/>
            <person name="Montooth K."/>
            <person name="Mount S.M."/>
            <person name="Mu X."/>
            <person name="Myers E."/>
            <person name="Negre B."/>
            <person name="Newfeld S."/>
            <person name="Nielsen R."/>
            <person name="Noor M.A."/>
            <person name="O'Grady P."/>
            <person name="Pachter L."/>
            <person name="Papaceit M."/>
            <person name="Parisi M.J."/>
            <person name="Parisi M."/>
            <person name="Parts L."/>
            <person name="Pedersen J.S."/>
            <person name="Pesole G."/>
            <person name="Phillippy A.M."/>
            <person name="Ponting C.P."/>
            <person name="Pop M."/>
            <person name="Porcelli D."/>
            <person name="Powell J.R."/>
            <person name="Prohaska S."/>
            <person name="Pruitt K."/>
            <person name="Puig M."/>
            <person name="Quesneville H."/>
            <person name="Ram K.R."/>
            <person name="Rand D."/>
            <person name="Rasmussen M.D."/>
            <person name="Reed L.K."/>
            <person name="Reenan R."/>
            <person name="Reily A."/>
            <person name="Remington K.A."/>
            <person name="Rieger T.T."/>
            <person name="Ritchie M.G."/>
            <person name="Robin C."/>
            <person name="Rogers Y.H."/>
            <person name="Rohde C."/>
            <person name="Rozas J."/>
            <person name="Rubenfield M.J."/>
            <person name="Ruiz A."/>
            <person name="Russo S."/>
            <person name="Salzberg S.L."/>
            <person name="Sanchez-Gracia A."/>
            <person name="Saranga D.J."/>
            <person name="Sato H."/>
            <person name="Schaeffer S.W."/>
            <person name="Schatz M.C."/>
            <person name="Schlenke T."/>
            <person name="Schwartz R."/>
            <person name="Segarra C."/>
            <person name="Singh R.S."/>
            <person name="Sirot L."/>
            <person name="Sirota M."/>
            <person name="Sisneros N.B."/>
            <person name="Smith C.D."/>
            <person name="Smith T.F."/>
            <person name="Spieth J."/>
            <person name="Stage D.E."/>
            <person name="Stark A."/>
            <person name="Stephan W."/>
            <person name="Strausberg R.L."/>
            <person name="Strempel S."/>
            <person name="Sturgill D."/>
            <person name="Sutton G."/>
            <person name="Sutton G.G."/>
            <person name="Tao W."/>
            <person name="Teichmann S."/>
            <person name="Tobari Y.N."/>
            <person name="Tomimura Y."/>
            <person name="Tsolas J.M."/>
            <person name="Valente V.L."/>
            <person name="Venter E."/>
            <person name="Venter J.C."/>
            <person name="Vicario S."/>
            <person name="Vieira F.G."/>
            <person name="Vilella A.J."/>
            <person name="Villasante A."/>
            <person name="Walenz B."/>
            <person name="Wang J."/>
            <person name="Wasserman M."/>
            <person name="Watts T."/>
            <person name="Wilson D."/>
            <person name="Wilson R.K."/>
            <person name="Wing R.A."/>
            <person name="Wolfner M.F."/>
            <person name="Wong A."/>
            <person name="Wong G.K."/>
            <person name="Wu C.I."/>
            <person name="Wu G."/>
            <person name="Yamamoto D."/>
            <person name="Yang H.P."/>
            <person name="Yang S.P."/>
            <person name="Yorke J.A."/>
            <person name="Yoshida K."/>
            <person name="Zdobnov E."/>
            <person name="Zhang P."/>
            <person name="Zhang Y."/>
            <person name="Zimin A.V."/>
            <person name="Baldwin J."/>
            <person name="Abdouelleil A."/>
            <person name="Abdulkadir J."/>
            <person name="Abebe A."/>
            <person name="Abera B."/>
            <person name="Abreu J."/>
            <person name="Acer S.C."/>
            <person name="Aftuck L."/>
            <person name="Alexander A."/>
            <person name="An P."/>
            <person name="Anderson E."/>
            <person name="Anderson S."/>
            <person name="Arachi H."/>
            <person name="Azer M."/>
            <person name="Bachantsang P."/>
            <person name="Barry A."/>
            <person name="Bayul T."/>
            <person name="Berlin A."/>
            <person name="Bessette D."/>
            <person name="Bloom T."/>
            <person name="Blye J."/>
            <person name="Boguslavskiy L."/>
            <person name="Bonnet C."/>
            <person name="Boukhgalter B."/>
            <person name="Bourzgui I."/>
            <person name="Brown A."/>
            <person name="Cahill P."/>
            <person name="Channer S."/>
            <person name="Cheshatsang Y."/>
            <person name="Chuda L."/>
            <person name="Citroen M."/>
            <person name="Collymore A."/>
            <person name="Cooke P."/>
            <person name="Costello M."/>
            <person name="D'Aco K."/>
            <person name="Daza R."/>
            <person name="De Haan G."/>
            <person name="DeGray S."/>
            <person name="DeMaso C."/>
            <person name="Dhargay N."/>
            <person name="Dooley K."/>
            <person name="Dooley E."/>
            <person name="Doricent M."/>
            <person name="Dorje P."/>
            <person name="Dorjee K."/>
            <person name="Dupes A."/>
            <person name="Elong R."/>
            <person name="Falk J."/>
            <person name="Farina A."/>
            <person name="Faro S."/>
            <person name="Ferguson D."/>
            <person name="Fisher S."/>
            <person name="Foley C.D."/>
            <person name="Franke A."/>
            <person name="Friedrich D."/>
            <person name="Gadbois L."/>
            <person name="Gearin G."/>
            <person name="Gearin C.R."/>
            <person name="Giannoukos G."/>
            <person name="Goode T."/>
            <person name="Graham J."/>
            <person name="Grandbois E."/>
            <person name="Grewal S."/>
            <person name="Gyaltsen K."/>
            <person name="Hafez N."/>
            <person name="Hagos B."/>
            <person name="Hall J."/>
            <person name="Henson C."/>
            <person name="Hollinger A."/>
            <person name="Honan T."/>
            <person name="Huard M.D."/>
            <person name="Hughes L."/>
            <person name="Hurhula B."/>
            <person name="Husby M.E."/>
            <person name="Kamat A."/>
            <person name="Kanga B."/>
            <person name="Kashin S."/>
            <person name="Khazanovich D."/>
            <person name="Kisner P."/>
            <person name="Lance K."/>
            <person name="Lara M."/>
            <person name="Lee W."/>
            <person name="Lennon N."/>
            <person name="Letendre F."/>
            <person name="LeVine R."/>
            <person name="Lipovsky A."/>
            <person name="Liu X."/>
            <person name="Liu J."/>
            <person name="Liu S."/>
            <person name="Lokyitsang T."/>
            <person name="Lokyitsang Y."/>
            <person name="Lubonja R."/>
            <person name="Lui A."/>
            <person name="MacDonald P."/>
            <person name="Magnisalis V."/>
            <person name="Maru K."/>
            <person name="Matthews C."/>
            <person name="McCusker W."/>
            <person name="McDonough S."/>
            <person name="Mehta T."/>
            <person name="Meldrim J."/>
            <person name="Meneus L."/>
            <person name="Mihai O."/>
            <person name="Mihalev A."/>
            <person name="Mihova T."/>
            <person name="Mittelman R."/>
            <person name="Mlenga V."/>
            <person name="Montmayeur A."/>
            <person name="Mulrain L."/>
            <person name="Navidi A."/>
            <person name="Naylor J."/>
            <person name="Negash T."/>
            <person name="Nguyen T."/>
            <person name="Nguyen N."/>
            <person name="Nicol R."/>
            <person name="Norbu C."/>
            <person name="Norbu N."/>
            <person name="Novod N."/>
            <person name="O'Neill B."/>
            <person name="Osman S."/>
            <person name="Markiewicz E."/>
            <person name="Oyono O.L."/>
            <person name="Patti C."/>
            <person name="Phunkhang P."/>
            <person name="Pierre F."/>
            <person name="Priest M."/>
            <person name="Raghuraman S."/>
            <person name="Rege F."/>
            <person name="Reyes R."/>
            <person name="Rise C."/>
            <person name="Rogov P."/>
            <person name="Ross K."/>
            <person name="Ryan E."/>
            <person name="Settipalli S."/>
            <person name="Shea T."/>
            <person name="Sherpa N."/>
            <person name="Shi L."/>
            <person name="Shih D."/>
            <person name="Sparrow T."/>
            <person name="Spaulding J."/>
            <person name="Stalker J."/>
            <person name="Stange-Thomann N."/>
            <person name="Stavropoulos S."/>
            <person name="Stone C."/>
            <person name="Strader C."/>
            <person name="Tesfaye S."/>
            <person name="Thomson T."/>
            <person name="Thoulutsang Y."/>
            <person name="Thoulutsang D."/>
            <person name="Topham K."/>
            <person name="Topping I."/>
            <person name="Tsamla T."/>
            <person name="Vassiliev H."/>
            <person name="Vo A."/>
            <person name="Wangchuk T."/>
            <person name="Wangdi T."/>
            <person name="Weiand M."/>
            <person name="Wilkinson J."/>
            <person name="Wilson A."/>
            <person name="Yadav S."/>
            <person name="Young G."/>
            <person name="Yu Q."/>
            <person name="Zembek L."/>
            <person name="Zhong D."/>
            <person name="Zimmer A."/>
            <person name="Zwirko Z."/>
            <person name="Jaffe D.B."/>
            <person name="Alvarez P."/>
            <person name="Brockman W."/>
            <person name="Butler J."/>
            <person name="Chin C."/>
            <person name="Gnerre S."/>
            <person name="Grabherr M."/>
            <person name="Kleber M."/>
            <person name="Mauceli E."/>
            <person name="MacCallum I."/>
        </authorList>
    </citation>
    <scope>NUCLEOTIDE SEQUENCE [LARGE SCALE GENOMIC DNA]</scope>
    <source>
        <strain evidence="19">Tucson 14030-0811.24</strain>
    </source>
</reference>
<keyword evidence="11 16" id="KW-1133">Transmembrane helix</keyword>
<evidence type="ECO:0000256" key="8">
    <source>
        <dbReference type="ARBA" id="ARBA00022723"/>
    </source>
</evidence>
<dbReference type="SUPFAM" id="SSF53448">
    <property type="entry name" value="Nucleotide-diphospho-sugar transferases"/>
    <property type="match status" value="1"/>
</dbReference>